<dbReference type="PANTHER" id="PTHR24305">
    <property type="entry name" value="CYTOCHROME P450"/>
    <property type="match status" value="1"/>
</dbReference>
<dbReference type="InterPro" id="IPR017972">
    <property type="entry name" value="Cyt_P450_CS"/>
</dbReference>
<dbReference type="GO" id="GO:0005506">
    <property type="term" value="F:iron ion binding"/>
    <property type="evidence" value="ECO:0007669"/>
    <property type="project" value="InterPro"/>
</dbReference>
<dbReference type="PANTHER" id="PTHR24305:SF210">
    <property type="entry name" value="CYTOCHROME P450 MONOOXYGENASE ASQL-RELATED"/>
    <property type="match status" value="1"/>
</dbReference>
<sequence>MAFGESFHAVESGHPHFWSELIVSHLYFITVMDNLRRYPLFVTIGKWLLPFATTSVRDKHSGYTRDKVNRRLAAESPRKDFMTTLINKVSKGEIHKEEMTAHASTLVIAGGETTSTFLAATTYYLLKTPGAYRRLQNEIRDAFATYEAIDASSAQKLPYLQAVIAEGLRMYPPGSQGFPRVSSGVEIDGFWVPPGAEMYTSAWTVTHNENYFHSPFTFKPERWIDPDNTDVKEASQPFSLGPRGCLGRNFAYVEMNLILAKLHWKHDFELVDERLDWEGSSHMHVMWWKPDLFVRVLARGSGKA</sequence>
<name>A0A2V1CWV7_9PLEO</name>
<dbReference type="OrthoDB" id="1470350at2759"/>
<dbReference type="PRINTS" id="PR00385">
    <property type="entry name" value="P450"/>
</dbReference>
<dbReference type="Gene3D" id="1.10.630.10">
    <property type="entry name" value="Cytochrome P450"/>
    <property type="match status" value="1"/>
</dbReference>
<accession>A0A2V1CWV7</accession>
<keyword evidence="3 6" id="KW-0349">Heme</keyword>
<evidence type="ECO:0000313" key="8">
    <source>
        <dbReference type="EMBL" id="PVH90151.1"/>
    </source>
</evidence>
<reference evidence="8 9" key="1">
    <citation type="journal article" date="2018" name="Sci. Rep.">
        <title>Comparative genomics provides insights into the lifestyle and reveals functional heterogeneity of dark septate endophytic fungi.</title>
        <authorList>
            <person name="Knapp D.G."/>
            <person name="Nemeth J.B."/>
            <person name="Barry K."/>
            <person name="Hainaut M."/>
            <person name="Henrissat B."/>
            <person name="Johnson J."/>
            <person name="Kuo A."/>
            <person name="Lim J.H.P."/>
            <person name="Lipzen A."/>
            <person name="Nolan M."/>
            <person name="Ohm R.A."/>
            <person name="Tamas L."/>
            <person name="Grigoriev I.V."/>
            <person name="Spatafora J.W."/>
            <person name="Nagy L.G."/>
            <person name="Kovacs G.M."/>
        </authorList>
    </citation>
    <scope>NUCLEOTIDE SEQUENCE [LARGE SCALE GENOMIC DNA]</scope>
    <source>
        <strain evidence="8 9">DSE2036</strain>
    </source>
</reference>
<dbReference type="Proteomes" id="UP000244855">
    <property type="component" value="Unassembled WGS sequence"/>
</dbReference>
<dbReference type="GO" id="GO:0020037">
    <property type="term" value="F:heme binding"/>
    <property type="evidence" value="ECO:0007669"/>
    <property type="project" value="InterPro"/>
</dbReference>
<keyword evidence="7" id="KW-0503">Monooxygenase</keyword>
<feature type="binding site" description="axial binding residue" evidence="6">
    <location>
        <position position="245"/>
    </location>
    <ligand>
        <name>heme</name>
        <dbReference type="ChEBI" id="CHEBI:30413"/>
    </ligand>
    <ligandPart>
        <name>Fe</name>
        <dbReference type="ChEBI" id="CHEBI:18248"/>
    </ligandPart>
</feature>
<dbReference type="InterPro" id="IPR050121">
    <property type="entry name" value="Cytochrome_P450_monoxygenase"/>
</dbReference>
<gene>
    <name evidence="8" type="ORF">DM02DRAFT_665460</name>
</gene>
<dbReference type="Pfam" id="PF00067">
    <property type="entry name" value="p450"/>
    <property type="match status" value="1"/>
</dbReference>
<dbReference type="EMBL" id="KZ806646">
    <property type="protein sequence ID" value="PVH90151.1"/>
    <property type="molecule type" value="Genomic_DNA"/>
</dbReference>
<keyword evidence="5 6" id="KW-0408">Iron</keyword>
<proteinExistence type="inferred from homology"/>
<organism evidence="8 9">
    <name type="scientific">Periconia macrospinosa</name>
    <dbReference type="NCBI Taxonomy" id="97972"/>
    <lineage>
        <taxon>Eukaryota</taxon>
        <taxon>Fungi</taxon>
        <taxon>Dikarya</taxon>
        <taxon>Ascomycota</taxon>
        <taxon>Pezizomycotina</taxon>
        <taxon>Dothideomycetes</taxon>
        <taxon>Pleosporomycetidae</taxon>
        <taxon>Pleosporales</taxon>
        <taxon>Massarineae</taxon>
        <taxon>Periconiaceae</taxon>
        <taxon>Periconia</taxon>
    </lineage>
</organism>
<dbReference type="AlphaFoldDB" id="A0A2V1CWV7"/>
<dbReference type="InterPro" id="IPR001128">
    <property type="entry name" value="Cyt_P450"/>
</dbReference>
<evidence type="ECO:0000256" key="1">
    <source>
        <dbReference type="ARBA" id="ARBA00001971"/>
    </source>
</evidence>
<dbReference type="GO" id="GO:0004497">
    <property type="term" value="F:monooxygenase activity"/>
    <property type="evidence" value="ECO:0007669"/>
    <property type="project" value="UniProtKB-KW"/>
</dbReference>
<evidence type="ECO:0000256" key="5">
    <source>
        <dbReference type="ARBA" id="ARBA00023004"/>
    </source>
</evidence>
<dbReference type="STRING" id="97972.A0A2V1CWV7"/>
<dbReference type="GO" id="GO:0016705">
    <property type="term" value="F:oxidoreductase activity, acting on paired donors, with incorporation or reduction of molecular oxygen"/>
    <property type="evidence" value="ECO:0007669"/>
    <property type="project" value="InterPro"/>
</dbReference>
<dbReference type="SUPFAM" id="SSF48264">
    <property type="entry name" value="Cytochrome P450"/>
    <property type="match status" value="1"/>
</dbReference>
<dbReference type="InterPro" id="IPR036396">
    <property type="entry name" value="Cyt_P450_sf"/>
</dbReference>
<comment type="similarity">
    <text evidence="2 7">Belongs to the cytochrome P450 family.</text>
</comment>
<evidence type="ECO:0000256" key="4">
    <source>
        <dbReference type="ARBA" id="ARBA00022723"/>
    </source>
</evidence>
<comment type="cofactor">
    <cofactor evidence="1 6">
        <name>heme</name>
        <dbReference type="ChEBI" id="CHEBI:30413"/>
    </cofactor>
</comment>
<evidence type="ECO:0000256" key="3">
    <source>
        <dbReference type="ARBA" id="ARBA00022617"/>
    </source>
</evidence>
<keyword evidence="7" id="KW-0560">Oxidoreductase</keyword>
<dbReference type="CDD" id="cd11058">
    <property type="entry name" value="CYP60B-like"/>
    <property type="match status" value="1"/>
</dbReference>
<dbReference type="PRINTS" id="PR00463">
    <property type="entry name" value="EP450I"/>
</dbReference>
<evidence type="ECO:0000256" key="7">
    <source>
        <dbReference type="RuleBase" id="RU000461"/>
    </source>
</evidence>
<evidence type="ECO:0000256" key="6">
    <source>
        <dbReference type="PIRSR" id="PIRSR602401-1"/>
    </source>
</evidence>
<evidence type="ECO:0000313" key="9">
    <source>
        <dbReference type="Proteomes" id="UP000244855"/>
    </source>
</evidence>
<keyword evidence="9" id="KW-1185">Reference proteome</keyword>
<evidence type="ECO:0000256" key="2">
    <source>
        <dbReference type="ARBA" id="ARBA00010617"/>
    </source>
</evidence>
<dbReference type="InterPro" id="IPR002401">
    <property type="entry name" value="Cyt_P450_E_grp-I"/>
</dbReference>
<dbReference type="PROSITE" id="PS00086">
    <property type="entry name" value="CYTOCHROME_P450"/>
    <property type="match status" value="1"/>
</dbReference>
<keyword evidence="4 6" id="KW-0479">Metal-binding</keyword>
<protein>
    <submittedName>
        <fullName evidence="8">Cytochrome P450</fullName>
    </submittedName>
</protein>